<name>A0A1X7USJ4_AMPQE</name>
<organism evidence="1">
    <name type="scientific">Amphimedon queenslandica</name>
    <name type="common">Sponge</name>
    <dbReference type="NCBI Taxonomy" id="400682"/>
    <lineage>
        <taxon>Eukaryota</taxon>
        <taxon>Metazoa</taxon>
        <taxon>Porifera</taxon>
        <taxon>Demospongiae</taxon>
        <taxon>Heteroscleromorpha</taxon>
        <taxon>Haplosclerida</taxon>
        <taxon>Niphatidae</taxon>
        <taxon>Amphimedon</taxon>
    </lineage>
</organism>
<dbReference type="AlphaFoldDB" id="A0A1X7USJ4"/>
<dbReference type="InParanoid" id="A0A1X7USJ4"/>
<protein>
    <recommendedName>
        <fullName evidence="2">HTH CENPB-type domain-containing protein</fullName>
    </recommendedName>
</protein>
<reference evidence="1" key="1">
    <citation type="submission" date="2017-05" db="UniProtKB">
        <authorList>
            <consortium name="EnsemblMetazoa"/>
        </authorList>
    </citation>
    <scope>IDENTIFICATION</scope>
</reference>
<evidence type="ECO:0008006" key="2">
    <source>
        <dbReference type="Google" id="ProtNLM"/>
    </source>
</evidence>
<accession>A0A1X7USJ4</accession>
<sequence length="100" mass="11310">MEVLFGSRSGPATLLTENEEELVVLLTNCAALGYPRSRKDVLPMVQTILVQTGHNGPISHGWWDSFKRKQPDLSLRKEESPSCPRFVSNSPEVIKKYFHL</sequence>
<proteinExistence type="predicted"/>
<dbReference type="EnsemblMetazoa" id="Aqu2.1.30357_001">
    <property type="protein sequence ID" value="Aqu2.1.30357_001"/>
    <property type="gene ID" value="Aqu2.1.30357"/>
</dbReference>
<evidence type="ECO:0000313" key="1">
    <source>
        <dbReference type="EnsemblMetazoa" id="Aqu2.1.30357_001"/>
    </source>
</evidence>